<feature type="transmembrane region" description="Helical" evidence="6">
    <location>
        <begin position="16"/>
        <end position="45"/>
    </location>
</feature>
<dbReference type="Proteomes" id="UP000234414">
    <property type="component" value="Chromosome"/>
</dbReference>
<protein>
    <recommendedName>
        <fullName evidence="9">AI-2E family transporter</fullName>
    </recommendedName>
</protein>
<feature type="transmembrane region" description="Helical" evidence="6">
    <location>
        <begin position="262"/>
        <end position="285"/>
    </location>
</feature>
<keyword evidence="4 6" id="KW-1133">Transmembrane helix</keyword>
<feature type="transmembrane region" description="Helical" evidence="6">
    <location>
        <begin position="305"/>
        <end position="331"/>
    </location>
</feature>
<proteinExistence type="inferred from homology"/>
<organism evidence="7 8">
    <name type="scientific">Stenotrophomonas maltophilia</name>
    <name type="common">Pseudomonas maltophilia</name>
    <name type="synonym">Xanthomonas maltophilia</name>
    <dbReference type="NCBI Taxonomy" id="40324"/>
    <lineage>
        <taxon>Bacteria</taxon>
        <taxon>Pseudomonadati</taxon>
        <taxon>Pseudomonadota</taxon>
        <taxon>Gammaproteobacteria</taxon>
        <taxon>Lysobacterales</taxon>
        <taxon>Lysobacteraceae</taxon>
        <taxon>Stenotrophomonas</taxon>
        <taxon>Stenotrophomonas maltophilia group</taxon>
    </lineage>
</organism>
<dbReference type="EMBL" id="CP025298">
    <property type="protein sequence ID" value="AUI06662.1"/>
    <property type="molecule type" value="Genomic_DNA"/>
</dbReference>
<gene>
    <name evidence="7" type="ORF">SmaCSM2_05530</name>
</gene>
<keyword evidence="5 6" id="KW-0472">Membrane</keyword>
<evidence type="ECO:0000256" key="1">
    <source>
        <dbReference type="ARBA" id="ARBA00004141"/>
    </source>
</evidence>
<comment type="similarity">
    <text evidence="2">Belongs to the autoinducer-2 exporter (AI-2E) (TC 2.A.86) family.</text>
</comment>
<evidence type="ECO:0000256" key="3">
    <source>
        <dbReference type="ARBA" id="ARBA00022692"/>
    </source>
</evidence>
<evidence type="ECO:0008006" key="9">
    <source>
        <dbReference type="Google" id="ProtNLM"/>
    </source>
</evidence>
<dbReference type="AlphaFoldDB" id="A0AAD0BV54"/>
<feature type="transmembrane region" description="Helical" evidence="6">
    <location>
        <begin position="209"/>
        <end position="232"/>
    </location>
</feature>
<sequence length="341" mass="36850">MQDALVAQPKPPIPRIAAWLMMLLGMWLTLKLGLVVTLLSGLLVFQLTHVLAATVEGRLPPGRARAIAVIVLSAIIISGLVLAGIGVASFFRNETGGPDALLARLMEILNTSRHQVPALLQPYIPEDMPALRTALNDWAAEHQRQLGVAGTSVVQVGVRVLIGMVLGAMIALYDELPLPKMGPLAQELIGRTSRLATAFRQVVFAQVKISLLNTVFTAIFLLGVLPLFGVHLPLSKTLVLITFLAGLLPVVGNIISNTIITIVALSVSFYVAVAALLYLIVIHKLEYFLNARIVGGEIQARAWELLLAMLVMEAAFGLPGLVAAPVFYAYVKRELVDQRWI</sequence>
<feature type="transmembrane region" description="Helical" evidence="6">
    <location>
        <begin position="238"/>
        <end position="255"/>
    </location>
</feature>
<evidence type="ECO:0000313" key="8">
    <source>
        <dbReference type="Proteomes" id="UP000234414"/>
    </source>
</evidence>
<dbReference type="InterPro" id="IPR002549">
    <property type="entry name" value="AI-2E-like"/>
</dbReference>
<name>A0AAD0BV54_STEMA</name>
<dbReference type="RefSeq" id="WP_101765086.1">
    <property type="nucleotide sequence ID" value="NZ_CP025298.1"/>
</dbReference>
<comment type="subcellular location">
    <subcellularLocation>
        <location evidence="1">Membrane</location>
        <topology evidence="1">Multi-pass membrane protein</topology>
    </subcellularLocation>
</comment>
<evidence type="ECO:0000256" key="2">
    <source>
        <dbReference type="ARBA" id="ARBA00009773"/>
    </source>
</evidence>
<evidence type="ECO:0000256" key="4">
    <source>
        <dbReference type="ARBA" id="ARBA00022989"/>
    </source>
</evidence>
<evidence type="ECO:0000313" key="7">
    <source>
        <dbReference type="EMBL" id="AUI06662.1"/>
    </source>
</evidence>
<accession>A0AAD0BV54</accession>
<evidence type="ECO:0000256" key="6">
    <source>
        <dbReference type="SAM" id="Phobius"/>
    </source>
</evidence>
<evidence type="ECO:0000256" key="5">
    <source>
        <dbReference type="ARBA" id="ARBA00023136"/>
    </source>
</evidence>
<feature type="transmembrane region" description="Helical" evidence="6">
    <location>
        <begin position="153"/>
        <end position="173"/>
    </location>
</feature>
<feature type="transmembrane region" description="Helical" evidence="6">
    <location>
        <begin position="66"/>
        <end position="91"/>
    </location>
</feature>
<reference evidence="7 8" key="1">
    <citation type="submission" date="2017-12" db="EMBL/GenBank/DDBJ databases">
        <title>Complete Genome Sequence of Stenotrophomonas maltophilia CSM2.</title>
        <authorList>
            <person name="Castro-Jaimes S."/>
            <person name="Lopez-Leal G."/>
            <person name="Barberena Jonas C."/>
            <person name="Bustos P."/>
            <person name="Perez-Oseguera A."/>
            <person name="Cevallos M.A."/>
        </authorList>
    </citation>
    <scope>NUCLEOTIDE SEQUENCE [LARGE SCALE GENOMIC DNA]</scope>
    <source>
        <strain evidence="7 8">CSM2</strain>
    </source>
</reference>
<dbReference type="Pfam" id="PF01594">
    <property type="entry name" value="AI-2E_transport"/>
    <property type="match status" value="1"/>
</dbReference>
<keyword evidence="3 6" id="KW-0812">Transmembrane</keyword>
<dbReference type="GO" id="GO:0016020">
    <property type="term" value="C:membrane"/>
    <property type="evidence" value="ECO:0007669"/>
    <property type="project" value="UniProtKB-SubCell"/>
</dbReference>